<name>A0ABR1ITA8_9AGAR</name>
<dbReference type="EMBL" id="JBANRG010000067">
    <property type="protein sequence ID" value="KAK7440567.1"/>
    <property type="molecule type" value="Genomic_DNA"/>
</dbReference>
<feature type="compositionally biased region" description="Basic residues" evidence="1">
    <location>
        <begin position="490"/>
        <end position="499"/>
    </location>
</feature>
<feature type="region of interest" description="Disordered" evidence="1">
    <location>
        <begin position="385"/>
        <end position="499"/>
    </location>
</feature>
<feature type="compositionally biased region" description="Low complexity" evidence="1">
    <location>
        <begin position="250"/>
        <end position="263"/>
    </location>
</feature>
<accession>A0ABR1ITA8</accession>
<comment type="caution">
    <text evidence="2">The sequence shown here is derived from an EMBL/GenBank/DDBJ whole genome shotgun (WGS) entry which is preliminary data.</text>
</comment>
<dbReference type="Proteomes" id="UP001498398">
    <property type="component" value="Unassembled WGS sequence"/>
</dbReference>
<sequence length="499" mass="54214">MPSAYDYTPNSYSSTLFDTRAQPNGLYHYVTNLITEMGPLAFANTTAGIDYVRSAQPGDRSYGFVGKDSRTFTTNIFGEILGSKYGTFTTARYNHYPGGDKQNPTPLGDRSKPAKAVFALGCPTQAPDVLADIWYNQLVSANDLRKYEAVWEREISQAMAANGEQAPSFSVKEFVKNICHPDDPRVEPDCIILTGPGMYMVPPQGVQLPRHGGAVNSVTHGNSTTRERMKRRRLDDTSTTSKVEPTAEVSTTSSSTSLRSTTRNGVIYPTDDQVFVGATYDPKLQLDYGGKNFAQVNARLVQPDFRDVHQKLICPWEFYDKLRPGTLVMANVNFAVYVMDGRKIYHANILSLRVLGVSDLPVDPPQRPRFGVVTASGPSGDSFKNFVVPNFSPPSPNHQAASSSAVSPPLASGLGEQAGESAQADTSSISPTGSASSGTLDGSDSSVDFNSRMKAIDVSDLAELEGDVDMNGVDGGDYEVVDDRVEQSKSKSRKQKRNH</sequence>
<evidence type="ECO:0000256" key="1">
    <source>
        <dbReference type="SAM" id="MobiDB-lite"/>
    </source>
</evidence>
<evidence type="ECO:0000313" key="3">
    <source>
        <dbReference type="Proteomes" id="UP001498398"/>
    </source>
</evidence>
<feature type="compositionally biased region" description="Polar residues" evidence="1">
    <location>
        <begin position="440"/>
        <end position="449"/>
    </location>
</feature>
<gene>
    <name evidence="2" type="ORF">VKT23_016916</name>
</gene>
<organism evidence="2 3">
    <name type="scientific">Marasmiellus scandens</name>
    <dbReference type="NCBI Taxonomy" id="2682957"/>
    <lineage>
        <taxon>Eukaryota</taxon>
        <taxon>Fungi</taxon>
        <taxon>Dikarya</taxon>
        <taxon>Basidiomycota</taxon>
        <taxon>Agaricomycotina</taxon>
        <taxon>Agaricomycetes</taxon>
        <taxon>Agaricomycetidae</taxon>
        <taxon>Agaricales</taxon>
        <taxon>Marasmiineae</taxon>
        <taxon>Omphalotaceae</taxon>
        <taxon>Marasmiellus</taxon>
    </lineage>
</organism>
<proteinExistence type="predicted"/>
<feature type="region of interest" description="Disordered" evidence="1">
    <location>
        <begin position="212"/>
        <end position="263"/>
    </location>
</feature>
<feature type="compositionally biased region" description="Low complexity" evidence="1">
    <location>
        <begin position="400"/>
        <end position="412"/>
    </location>
</feature>
<protein>
    <submittedName>
        <fullName evidence="2">Uncharacterized protein</fullName>
    </submittedName>
</protein>
<feature type="compositionally biased region" description="Low complexity" evidence="1">
    <location>
        <begin position="426"/>
        <end position="439"/>
    </location>
</feature>
<evidence type="ECO:0000313" key="2">
    <source>
        <dbReference type="EMBL" id="KAK7440567.1"/>
    </source>
</evidence>
<reference evidence="2 3" key="1">
    <citation type="submission" date="2024-01" db="EMBL/GenBank/DDBJ databases">
        <title>A draft genome for the cacao thread blight pathogen Marasmiellus scandens.</title>
        <authorList>
            <person name="Baruah I.K."/>
            <person name="Leung J."/>
            <person name="Bukari Y."/>
            <person name="Amoako-Attah I."/>
            <person name="Meinhardt L.W."/>
            <person name="Bailey B.A."/>
            <person name="Cohen S.P."/>
        </authorList>
    </citation>
    <scope>NUCLEOTIDE SEQUENCE [LARGE SCALE GENOMIC DNA]</scope>
    <source>
        <strain evidence="2 3">GH-19</strain>
    </source>
</reference>
<keyword evidence="3" id="KW-1185">Reference proteome</keyword>